<dbReference type="Pfam" id="PF06580">
    <property type="entry name" value="His_kinase"/>
    <property type="match status" value="1"/>
</dbReference>
<dbReference type="PANTHER" id="PTHR34220">
    <property type="entry name" value="SENSOR HISTIDINE KINASE YPDA"/>
    <property type="match status" value="1"/>
</dbReference>
<evidence type="ECO:0000313" key="3">
    <source>
        <dbReference type="EMBL" id="MQA41468.1"/>
    </source>
</evidence>
<dbReference type="PROSITE" id="PS50109">
    <property type="entry name" value="HIS_KIN"/>
    <property type="match status" value="1"/>
</dbReference>
<feature type="transmembrane region" description="Helical" evidence="1">
    <location>
        <begin position="106"/>
        <end position="130"/>
    </location>
</feature>
<dbReference type="AlphaFoldDB" id="A0A6A7N9A3"/>
<comment type="caution">
    <text evidence="3">The sequence shown here is derived from an EMBL/GenBank/DDBJ whole genome shotgun (WGS) entry which is preliminary data.</text>
</comment>
<dbReference type="Pfam" id="PF02518">
    <property type="entry name" value="HATPase_c"/>
    <property type="match status" value="1"/>
</dbReference>
<feature type="transmembrane region" description="Helical" evidence="1">
    <location>
        <begin position="150"/>
        <end position="167"/>
    </location>
</feature>
<keyword evidence="1" id="KW-1133">Transmembrane helix</keyword>
<feature type="transmembrane region" description="Helical" evidence="1">
    <location>
        <begin position="62"/>
        <end position="85"/>
    </location>
</feature>
<keyword evidence="1" id="KW-0812">Transmembrane</keyword>
<evidence type="ECO:0000313" key="4">
    <source>
        <dbReference type="Proteomes" id="UP000440498"/>
    </source>
</evidence>
<accession>A0A6A7N9A3</accession>
<keyword evidence="4" id="KW-1185">Reference proteome</keyword>
<organism evidence="3 4">
    <name type="scientific">Rugamonas aquatica</name>
    <dbReference type="NCBI Taxonomy" id="2743357"/>
    <lineage>
        <taxon>Bacteria</taxon>
        <taxon>Pseudomonadati</taxon>
        <taxon>Pseudomonadota</taxon>
        <taxon>Betaproteobacteria</taxon>
        <taxon>Burkholderiales</taxon>
        <taxon>Oxalobacteraceae</taxon>
        <taxon>Telluria group</taxon>
        <taxon>Rugamonas</taxon>
    </lineage>
</organism>
<dbReference type="InterPro" id="IPR003594">
    <property type="entry name" value="HATPase_dom"/>
</dbReference>
<dbReference type="SMART" id="SM00387">
    <property type="entry name" value="HATPase_c"/>
    <property type="match status" value="1"/>
</dbReference>
<dbReference type="GO" id="GO:0000155">
    <property type="term" value="F:phosphorelay sensor kinase activity"/>
    <property type="evidence" value="ECO:0007669"/>
    <property type="project" value="InterPro"/>
</dbReference>
<protein>
    <submittedName>
        <fullName evidence="3">Sensor histidine kinase</fullName>
    </submittedName>
</protein>
<dbReference type="GO" id="GO:0016020">
    <property type="term" value="C:membrane"/>
    <property type="evidence" value="ECO:0007669"/>
    <property type="project" value="InterPro"/>
</dbReference>
<gene>
    <name evidence="3" type="ORF">GEV02_25305</name>
</gene>
<feature type="domain" description="Histidine kinase" evidence="2">
    <location>
        <begin position="279"/>
        <end position="374"/>
    </location>
</feature>
<name>A0A6A7N9A3_9BURK</name>
<sequence length="376" mass="42165">MNTSSPFHLAWRSFWQLKKHRQEPLWAQLAVGAALALPIGLGMMLINGLLTGRVSDHGWWRASLLFNLFSCLCVAYSMLAITRAVEKLLPAASIERMSEAADWRSALVINAIAIGGVMLGAALSLSMYTWLTDWNGWTSFMGHSVAKTEFLAFLLVVAAANWFWWRLRVKQDRLLHQAMEAQLRLLQAQIEPHFLFNTLANVQSLLDRDTPRARLMLENFTDYLRASLGQLRHTDSTLAAELAMVRSYLTLLQIRMEDRLRFEIDASDDALAATLPTLLLQPLVENAIEHGLEPKIEGGRVRIRARVVDGQLDICVDDDGLGLDSPRRPRQRGNGMALPNIRERLRTRYGGKATLTLTPQTVGTQAALSLPYRTPA</sequence>
<keyword evidence="3" id="KW-0418">Kinase</keyword>
<reference evidence="3 4" key="1">
    <citation type="submission" date="2019-10" db="EMBL/GenBank/DDBJ databases">
        <title>Two novel species isolated from a subtropical stream in China.</title>
        <authorList>
            <person name="Lu H."/>
        </authorList>
    </citation>
    <scope>NUCLEOTIDE SEQUENCE [LARGE SCALE GENOMIC DNA]</scope>
    <source>
        <strain evidence="3 4">FT29W</strain>
    </source>
</reference>
<dbReference type="Gene3D" id="3.30.565.10">
    <property type="entry name" value="Histidine kinase-like ATPase, C-terminal domain"/>
    <property type="match status" value="1"/>
</dbReference>
<dbReference type="InterPro" id="IPR005467">
    <property type="entry name" value="His_kinase_dom"/>
</dbReference>
<keyword evidence="3" id="KW-0808">Transferase</keyword>
<feature type="transmembrane region" description="Helical" evidence="1">
    <location>
        <begin position="25"/>
        <end position="50"/>
    </location>
</feature>
<dbReference type="InterPro" id="IPR036890">
    <property type="entry name" value="HATPase_C_sf"/>
</dbReference>
<evidence type="ECO:0000259" key="2">
    <source>
        <dbReference type="PROSITE" id="PS50109"/>
    </source>
</evidence>
<dbReference type="EMBL" id="WHUG01000013">
    <property type="protein sequence ID" value="MQA41468.1"/>
    <property type="molecule type" value="Genomic_DNA"/>
</dbReference>
<proteinExistence type="predicted"/>
<evidence type="ECO:0000256" key="1">
    <source>
        <dbReference type="SAM" id="Phobius"/>
    </source>
</evidence>
<dbReference type="SUPFAM" id="SSF55874">
    <property type="entry name" value="ATPase domain of HSP90 chaperone/DNA topoisomerase II/histidine kinase"/>
    <property type="match status" value="1"/>
</dbReference>
<keyword evidence="1" id="KW-0472">Membrane</keyword>
<dbReference type="InterPro" id="IPR010559">
    <property type="entry name" value="Sig_transdc_His_kin_internal"/>
</dbReference>
<dbReference type="Proteomes" id="UP000440498">
    <property type="component" value="Unassembled WGS sequence"/>
</dbReference>
<dbReference type="RefSeq" id="WP_152840701.1">
    <property type="nucleotide sequence ID" value="NZ_WHUG01000013.1"/>
</dbReference>
<dbReference type="InterPro" id="IPR050640">
    <property type="entry name" value="Bact_2-comp_sensor_kinase"/>
</dbReference>
<dbReference type="PANTHER" id="PTHR34220:SF9">
    <property type="entry name" value="SIGNAL TRANSDUCTION HISTIDINE KINASE INTERNAL REGION DOMAIN-CONTAINING PROTEIN"/>
    <property type="match status" value="1"/>
</dbReference>